<dbReference type="KEGG" id="sus:Acid_6429"/>
<sequence>MAELEIHHETEHEKDPLGQKIGVMASILAVLLAVVTIASHRTHTSAIMHKSASNDAWAHYQAERLKLHGVEMGETMVRVFAGKAENADKILADYAKEKVKYEAESKKIQDEAQGADEGAEADEHKALRYDMGEGLLEIGLVLSSLYFISRKTLFPTIGLIAGVAGTAMAIAGMMM</sequence>
<dbReference type="OrthoDB" id="9806096at2"/>
<dbReference type="eggNOG" id="ENOG502Z7XD">
    <property type="taxonomic scope" value="Bacteria"/>
</dbReference>
<keyword evidence="2" id="KW-0472">Membrane</keyword>
<dbReference type="EMBL" id="CP000473">
    <property type="protein sequence ID" value="ABJ87354.1"/>
    <property type="molecule type" value="Genomic_DNA"/>
</dbReference>
<dbReference type="InterPro" id="IPR025570">
    <property type="entry name" value="DUF4337"/>
</dbReference>
<keyword evidence="2" id="KW-0812">Transmembrane</keyword>
<organism evidence="3">
    <name type="scientific">Solibacter usitatus (strain Ellin6076)</name>
    <dbReference type="NCBI Taxonomy" id="234267"/>
    <lineage>
        <taxon>Bacteria</taxon>
        <taxon>Pseudomonadati</taxon>
        <taxon>Acidobacteriota</taxon>
        <taxon>Terriglobia</taxon>
        <taxon>Bryobacterales</taxon>
        <taxon>Solibacteraceae</taxon>
        <taxon>Candidatus Solibacter</taxon>
    </lineage>
</organism>
<protein>
    <recommendedName>
        <fullName evidence="4">DUF4337 domain-containing protein</fullName>
    </recommendedName>
</protein>
<evidence type="ECO:0000256" key="1">
    <source>
        <dbReference type="SAM" id="Coils"/>
    </source>
</evidence>
<feature type="transmembrane region" description="Helical" evidence="2">
    <location>
        <begin position="153"/>
        <end position="174"/>
    </location>
</feature>
<reference evidence="3" key="1">
    <citation type="submission" date="2006-10" db="EMBL/GenBank/DDBJ databases">
        <title>Complete sequence of Solibacter usitatus Ellin6076.</title>
        <authorList>
            <consortium name="US DOE Joint Genome Institute"/>
            <person name="Copeland A."/>
            <person name="Lucas S."/>
            <person name="Lapidus A."/>
            <person name="Barry K."/>
            <person name="Detter J.C."/>
            <person name="Glavina del Rio T."/>
            <person name="Hammon N."/>
            <person name="Israni S."/>
            <person name="Dalin E."/>
            <person name="Tice H."/>
            <person name="Pitluck S."/>
            <person name="Thompson L.S."/>
            <person name="Brettin T."/>
            <person name="Bruce D."/>
            <person name="Han C."/>
            <person name="Tapia R."/>
            <person name="Gilna P."/>
            <person name="Schmutz J."/>
            <person name="Larimer F."/>
            <person name="Land M."/>
            <person name="Hauser L."/>
            <person name="Kyrpides N."/>
            <person name="Mikhailova N."/>
            <person name="Janssen P.H."/>
            <person name="Kuske C.R."/>
            <person name="Richardson P."/>
        </authorList>
    </citation>
    <scope>NUCLEOTIDE SEQUENCE</scope>
    <source>
        <strain evidence="3">Ellin6076</strain>
    </source>
</reference>
<keyword evidence="1" id="KW-0175">Coiled coil</keyword>
<dbReference type="InParanoid" id="Q01SL6"/>
<feature type="coiled-coil region" evidence="1">
    <location>
        <begin position="84"/>
        <end position="111"/>
    </location>
</feature>
<dbReference type="Pfam" id="PF14235">
    <property type="entry name" value="DUF4337"/>
    <property type="match status" value="1"/>
</dbReference>
<feature type="transmembrane region" description="Helical" evidence="2">
    <location>
        <begin position="21"/>
        <end position="40"/>
    </location>
</feature>
<keyword evidence="2" id="KW-1133">Transmembrane helix</keyword>
<name>Q01SL6_SOLUE</name>
<evidence type="ECO:0000313" key="3">
    <source>
        <dbReference type="EMBL" id="ABJ87354.1"/>
    </source>
</evidence>
<proteinExistence type="predicted"/>
<evidence type="ECO:0008006" key="4">
    <source>
        <dbReference type="Google" id="ProtNLM"/>
    </source>
</evidence>
<dbReference type="HOGENOM" id="CLU_098538_1_0_0"/>
<evidence type="ECO:0000256" key="2">
    <source>
        <dbReference type="SAM" id="Phobius"/>
    </source>
</evidence>
<gene>
    <name evidence="3" type="ordered locus">Acid_6429</name>
</gene>
<accession>Q01SL6</accession>
<dbReference type="AlphaFoldDB" id="Q01SL6"/>